<feature type="compositionally biased region" description="Polar residues" evidence="3">
    <location>
        <begin position="100"/>
        <end position="116"/>
    </location>
</feature>
<evidence type="ECO:0000256" key="1">
    <source>
        <dbReference type="ARBA" id="ARBA00022658"/>
    </source>
</evidence>
<feature type="domain" description="N-terminal Ras-GEF" evidence="5">
    <location>
        <begin position="581"/>
        <end position="706"/>
    </location>
</feature>
<proteinExistence type="predicted"/>
<evidence type="ECO:0008006" key="8">
    <source>
        <dbReference type="Google" id="ProtNLM"/>
    </source>
</evidence>
<feature type="compositionally biased region" description="Basic and acidic residues" evidence="3">
    <location>
        <begin position="265"/>
        <end position="287"/>
    </location>
</feature>
<organism evidence="6 7">
    <name type="scientific">Rhodotorula taiwanensis</name>
    <dbReference type="NCBI Taxonomy" id="741276"/>
    <lineage>
        <taxon>Eukaryota</taxon>
        <taxon>Fungi</taxon>
        <taxon>Dikarya</taxon>
        <taxon>Basidiomycota</taxon>
        <taxon>Pucciniomycotina</taxon>
        <taxon>Microbotryomycetes</taxon>
        <taxon>Sporidiobolales</taxon>
        <taxon>Sporidiobolaceae</taxon>
        <taxon>Rhodotorula</taxon>
    </lineage>
</organism>
<feature type="region of interest" description="Disordered" evidence="3">
    <location>
        <begin position="97"/>
        <end position="140"/>
    </location>
</feature>
<dbReference type="OrthoDB" id="28357at2759"/>
<protein>
    <recommendedName>
        <fullName evidence="8">Ras-GEF domain-containing protein</fullName>
    </recommendedName>
</protein>
<evidence type="ECO:0000259" key="4">
    <source>
        <dbReference type="PROSITE" id="PS50009"/>
    </source>
</evidence>
<feature type="domain" description="Ras-GEF" evidence="4">
    <location>
        <begin position="793"/>
        <end position="1034"/>
    </location>
</feature>
<dbReference type="PANTHER" id="PTHR23113">
    <property type="entry name" value="GUANINE NUCLEOTIDE EXCHANGE FACTOR"/>
    <property type="match status" value="1"/>
</dbReference>
<dbReference type="InterPro" id="IPR023578">
    <property type="entry name" value="Ras_GEF_dom_sf"/>
</dbReference>
<dbReference type="InterPro" id="IPR000651">
    <property type="entry name" value="Ras-like_Gua-exchang_fac_N"/>
</dbReference>
<evidence type="ECO:0000313" key="6">
    <source>
        <dbReference type="EMBL" id="POY71386.1"/>
    </source>
</evidence>
<dbReference type="PROSITE" id="PS50009">
    <property type="entry name" value="RASGEF_CAT"/>
    <property type="match status" value="1"/>
</dbReference>
<dbReference type="SUPFAM" id="SSF48366">
    <property type="entry name" value="Ras GEF"/>
    <property type="match status" value="1"/>
</dbReference>
<dbReference type="Proteomes" id="UP000237144">
    <property type="component" value="Unassembled WGS sequence"/>
</dbReference>
<evidence type="ECO:0000256" key="3">
    <source>
        <dbReference type="SAM" id="MobiDB-lite"/>
    </source>
</evidence>
<dbReference type="EMBL" id="PJQD01000085">
    <property type="protein sequence ID" value="POY71386.1"/>
    <property type="molecule type" value="Genomic_DNA"/>
</dbReference>
<keyword evidence="1 2" id="KW-0344">Guanine-nucleotide releasing factor</keyword>
<gene>
    <name evidence="6" type="ORF">BMF94_5698</name>
</gene>
<feature type="compositionally biased region" description="Pro residues" evidence="3">
    <location>
        <begin position="534"/>
        <end position="543"/>
    </location>
</feature>
<evidence type="ECO:0000256" key="2">
    <source>
        <dbReference type="PROSITE-ProRule" id="PRU00168"/>
    </source>
</evidence>
<dbReference type="AlphaFoldDB" id="A0A2S5B3Q6"/>
<dbReference type="Pfam" id="PF00618">
    <property type="entry name" value="RasGEF_N"/>
    <property type="match status" value="1"/>
</dbReference>
<dbReference type="Gene3D" id="3.40.50.300">
    <property type="entry name" value="P-loop containing nucleotide triphosphate hydrolases"/>
    <property type="match status" value="1"/>
</dbReference>
<keyword evidence="7" id="KW-1185">Reference proteome</keyword>
<dbReference type="PROSITE" id="PS50212">
    <property type="entry name" value="RASGEF_NTER"/>
    <property type="match status" value="1"/>
</dbReference>
<feature type="region of interest" description="Disordered" evidence="3">
    <location>
        <begin position="524"/>
        <end position="547"/>
    </location>
</feature>
<dbReference type="InterPro" id="IPR001895">
    <property type="entry name" value="RASGEF_cat_dom"/>
</dbReference>
<dbReference type="GO" id="GO:0007265">
    <property type="term" value="P:Ras protein signal transduction"/>
    <property type="evidence" value="ECO:0007669"/>
    <property type="project" value="TreeGrafter"/>
</dbReference>
<evidence type="ECO:0000259" key="5">
    <source>
        <dbReference type="PROSITE" id="PS50212"/>
    </source>
</evidence>
<reference evidence="6 7" key="1">
    <citation type="journal article" date="2018" name="Front. Microbiol.">
        <title>Prospects for Fungal Bioremediation of Acidic Radioactive Waste Sites: Characterization and Genome Sequence of Rhodotorula taiwanensis MD1149.</title>
        <authorList>
            <person name="Tkavc R."/>
            <person name="Matrosova V.Y."/>
            <person name="Grichenko O.E."/>
            <person name="Gostincar C."/>
            <person name="Volpe R.P."/>
            <person name="Klimenkova P."/>
            <person name="Gaidamakova E.K."/>
            <person name="Zhou C.E."/>
            <person name="Stewart B.J."/>
            <person name="Lyman M.G."/>
            <person name="Malfatti S.A."/>
            <person name="Rubinfeld B."/>
            <person name="Courtot M."/>
            <person name="Singh J."/>
            <person name="Dalgard C.L."/>
            <person name="Hamilton T."/>
            <person name="Frey K.G."/>
            <person name="Gunde-Cimerman N."/>
            <person name="Dugan L."/>
            <person name="Daly M.J."/>
        </authorList>
    </citation>
    <scope>NUCLEOTIDE SEQUENCE [LARGE SCALE GENOMIC DNA]</scope>
    <source>
        <strain evidence="6 7">MD1149</strain>
    </source>
</reference>
<dbReference type="Pfam" id="PF00617">
    <property type="entry name" value="RasGEF"/>
    <property type="match status" value="1"/>
</dbReference>
<dbReference type="PANTHER" id="PTHR23113:SF368">
    <property type="entry name" value="CELL DIVISION CONTROL PROTEIN 25"/>
    <property type="match status" value="1"/>
</dbReference>
<feature type="region of interest" description="Disordered" evidence="3">
    <location>
        <begin position="207"/>
        <end position="315"/>
    </location>
</feature>
<accession>A0A2S5B3Q6</accession>
<dbReference type="InterPro" id="IPR027417">
    <property type="entry name" value="P-loop_NTPase"/>
</dbReference>
<dbReference type="STRING" id="741276.A0A2S5B3Q6"/>
<dbReference type="GO" id="GO:0005886">
    <property type="term" value="C:plasma membrane"/>
    <property type="evidence" value="ECO:0007669"/>
    <property type="project" value="TreeGrafter"/>
</dbReference>
<feature type="compositionally biased region" description="Low complexity" evidence="3">
    <location>
        <begin position="220"/>
        <end position="233"/>
    </location>
</feature>
<dbReference type="InterPro" id="IPR008937">
    <property type="entry name" value="Ras-like_GEF"/>
</dbReference>
<dbReference type="Gene3D" id="1.10.840.10">
    <property type="entry name" value="Ras guanine-nucleotide exchange factors catalytic domain"/>
    <property type="match status" value="1"/>
</dbReference>
<feature type="compositionally biased region" description="Polar residues" evidence="3">
    <location>
        <begin position="209"/>
        <end position="219"/>
    </location>
</feature>
<dbReference type="SUPFAM" id="SSF52540">
    <property type="entry name" value="P-loop containing nucleoside triphosphate hydrolases"/>
    <property type="match status" value="1"/>
</dbReference>
<feature type="region of interest" description="Disordered" evidence="3">
    <location>
        <begin position="1"/>
        <end position="80"/>
    </location>
</feature>
<evidence type="ECO:0000313" key="7">
    <source>
        <dbReference type="Proteomes" id="UP000237144"/>
    </source>
</evidence>
<dbReference type="CDD" id="cd06224">
    <property type="entry name" value="REM"/>
    <property type="match status" value="1"/>
</dbReference>
<dbReference type="GO" id="GO:0005085">
    <property type="term" value="F:guanyl-nucleotide exchange factor activity"/>
    <property type="evidence" value="ECO:0007669"/>
    <property type="project" value="UniProtKB-KW"/>
</dbReference>
<feature type="compositionally biased region" description="Polar residues" evidence="3">
    <location>
        <begin position="63"/>
        <end position="80"/>
    </location>
</feature>
<sequence>MEDLGDAASRLDPTANNLSSAWTAPPPGQTAPDTTAELEERKAAPFLPDEVLQALARDPPPLSTATAARSTHSGTSSARQSIAFDRTFLMDVPGLATPAQRDSQSMRGGNSSRSAQSTGRVSPSSPVTSPRWTNVATSHERRKTLRGLVSNRVRLSTLGPGSLADNALVAAQPAPNPRSRQSRLKAPEYASAWSRIAMAASAPALERSMSASSTQSTPLASTASITSTSSSRMMRSRTADGKLNLGDQGPVRSPGTAPTVDDTDLDRALADLDLRAPLRQADRDSRAPRQQVPFPQPNEPSHASLEPSSDSRGDFLVVVTGPRGVGKSTLIRRTFKRSGETLRTLQRPDAGAEAVMSSASFTMAGIRRTIDIISLDAELLESDPARGTSWPAEVPQAEAVMLCYDASDPDALLGLSTLLQTFWSGGADVPLIVLACKSSEHDAIDPEAAAELCNRYGAGIVRLDGGAEDPQRKAKESFSWLIRQIMDNRGHFPFQLSSRPETKLIERSGRAGETHFYASLATPAESGPREHYFPSPPPQPPIELSPAQASIGDAEPTIRLSVTETSPVAIAPRPEKRPSFARRNLLFSSEDLVDKFLFASIAGDDDDFVNAFLITFRRFVRPARVLEQLVERFDFVSRQDSNPMLKRYGQLRLCSTLSTWIQFYPGDFSEADALGVLRPFVSYTLTSSDWLQHYAFELAPLLPGLAHGSDPDLCWSTPLPPPGAPRATPFLRTTETAATAFDVSLSSAAGSSDALSLDSRGSSTGASSAPMSRQVSAVSAMLVDASNVTSEMRAEDIAVQITRLAWRTWAGITPRDALRHVLAKRDRSADSRVMRCVGFVNRLARWVATLVLVQSRPRHRALVIAQLVLVAAELRSQENYDSLAGVLAGLNHQAVHRLSDSFRAATERLDGSQAHTENDTRPKKLRSLNLLLSPSKSFAAYRLAISTRSREAVPYLGVVLQDLTVINETSSDFEQDLVNWSKMAQLGESSAILLDCPRNAPPLPSDSVLEAYILDLPLLDDEKLYALSYAYHPRDQKSSPARSRLQEWLA</sequence>
<dbReference type="SMART" id="SM00147">
    <property type="entry name" value="RasGEF"/>
    <property type="match status" value="1"/>
</dbReference>
<dbReference type="InterPro" id="IPR036964">
    <property type="entry name" value="RASGEF_cat_dom_sf"/>
</dbReference>
<comment type="caution">
    <text evidence="6">The sequence shown here is derived from an EMBL/GenBank/DDBJ whole genome shotgun (WGS) entry which is preliminary data.</text>
</comment>
<feature type="compositionally biased region" description="Low complexity" evidence="3">
    <location>
        <begin position="117"/>
        <end position="131"/>
    </location>
</feature>
<name>A0A2S5B3Q6_9BASI</name>
<dbReference type="Gene3D" id="1.20.870.10">
    <property type="entry name" value="Son of sevenless (SoS) protein Chain: S domain 1"/>
    <property type="match status" value="1"/>
</dbReference>